<organism evidence="9 10">
    <name type="scientific">Natronospira elongata</name>
    <dbReference type="NCBI Taxonomy" id="3110268"/>
    <lineage>
        <taxon>Bacteria</taxon>
        <taxon>Pseudomonadati</taxon>
        <taxon>Pseudomonadota</taxon>
        <taxon>Gammaproteobacteria</taxon>
        <taxon>Natronospirales</taxon>
        <taxon>Natronospiraceae</taxon>
        <taxon>Natronospira</taxon>
    </lineage>
</organism>
<feature type="domain" description="tRNA pseudouridylate synthase B C-terminal" evidence="8">
    <location>
        <begin position="182"/>
        <end position="242"/>
    </location>
</feature>
<dbReference type="InterPro" id="IPR020103">
    <property type="entry name" value="PsdUridine_synth_cat_dom_sf"/>
</dbReference>
<feature type="domain" description="Pseudouridine synthase II N-terminal" evidence="6">
    <location>
        <begin position="33"/>
        <end position="181"/>
    </location>
</feature>
<dbReference type="InterPro" id="IPR015240">
    <property type="entry name" value="tRNA_sdUridine_synth_fam1_C"/>
</dbReference>
<dbReference type="EC" id="5.4.99.25" evidence="5"/>
<evidence type="ECO:0000313" key="9">
    <source>
        <dbReference type="EMBL" id="MEA5445800.1"/>
    </source>
</evidence>
<accession>A0AAP6MLE8</accession>
<dbReference type="HAMAP" id="MF_01080">
    <property type="entry name" value="TruB_bact"/>
    <property type="match status" value="1"/>
</dbReference>
<keyword evidence="4 5" id="KW-0413">Isomerase</keyword>
<dbReference type="PANTHER" id="PTHR13767:SF2">
    <property type="entry name" value="PSEUDOURIDYLATE SYNTHASE TRUB1"/>
    <property type="match status" value="1"/>
</dbReference>
<name>A0AAP6MLE8_9GAMM</name>
<dbReference type="Gene3D" id="2.30.130.10">
    <property type="entry name" value="PUA domain"/>
    <property type="match status" value="1"/>
</dbReference>
<dbReference type="Pfam" id="PF16198">
    <property type="entry name" value="TruB_C_2"/>
    <property type="match status" value="1"/>
</dbReference>
<dbReference type="GO" id="GO:0003723">
    <property type="term" value="F:RNA binding"/>
    <property type="evidence" value="ECO:0007669"/>
    <property type="project" value="InterPro"/>
</dbReference>
<dbReference type="InterPro" id="IPR036974">
    <property type="entry name" value="PUA_sf"/>
</dbReference>
<evidence type="ECO:0000256" key="5">
    <source>
        <dbReference type="HAMAP-Rule" id="MF_01080"/>
    </source>
</evidence>
<evidence type="ECO:0000256" key="4">
    <source>
        <dbReference type="ARBA" id="ARBA00023235"/>
    </source>
</evidence>
<dbReference type="GO" id="GO:1990481">
    <property type="term" value="P:mRNA pseudouridine synthesis"/>
    <property type="evidence" value="ECO:0007669"/>
    <property type="project" value="TreeGrafter"/>
</dbReference>
<evidence type="ECO:0000259" key="7">
    <source>
        <dbReference type="Pfam" id="PF09157"/>
    </source>
</evidence>
<dbReference type="InterPro" id="IPR014780">
    <property type="entry name" value="tRNA_psdUridine_synth_TruB"/>
</dbReference>
<dbReference type="Pfam" id="PF09157">
    <property type="entry name" value="TruB-C_2"/>
    <property type="match status" value="1"/>
</dbReference>
<dbReference type="PANTHER" id="PTHR13767">
    <property type="entry name" value="TRNA-PSEUDOURIDINE SYNTHASE"/>
    <property type="match status" value="1"/>
</dbReference>
<evidence type="ECO:0000259" key="6">
    <source>
        <dbReference type="Pfam" id="PF01509"/>
    </source>
</evidence>
<evidence type="ECO:0000313" key="10">
    <source>
        <dbReference type="Proteomes" id="UP001302316"/>
    </source>
</evidence>
<dbReference type="InterPro" id="IPR032819">
    <property type="entry name" value="TruB_C"/>
</dbReference>
<dbReference type="RefSeq" id="WP_346051583.1">
    <property type="nucleotide sequence ID" value="NZ_JAYGII010000015.1"/>
</dbReference>
<dbReference type="SUPFAM" id="SSF88697">
    <property type="entry name" value="PUA domain-like"/>
    <property type="match status" value="1"/>
</dbReference>
<comment type="function">
    <text evidence="5">Responsible for synthesis of pseudouridine from uracil-55 in the psi GC loop of transfer RNAs.</text>
</comment>
<comment type="caution">
    <text evidence="9">The sequence shown here is derived from an EMBL/GenBank/DDBJ whole genome shotgun (WGS) entry which is preliminary data.</text>
</comment>
<sequence length="305" mass="33021">MGRSRKRGRDVHGVLPLDKPLGMSSNQALQRVRRLFDARKAGHTGSLDPLASGVLPLCLGEATKLSAFLLDADKTYEFDCQLGTRTSTGDAEGEVVESAEVPTLDEARLESVLADFRGDIEQIPPMYSALKHKGERLYRLAREGVEVEREPRRVTIHALSCLAINPPVLSLRAQCSKGTYIRVLAEDIAAALGTVGHVSRLRRVGAGPYSEDELVSLEAVEEAAEQGQEALDALLQPADTALAGWESVNLSADMDWYFRQGQAVQVAGAPVAGRVRVYAEDRGFLGIGEILDDGRVAPKRLLHTG</sequence>
<comment type="similarity">
    <text evidence="2 5">Belongs to the pseudouridine synthase TruB family. Type 1 subfamily.</text>
</comment>
<comment type="catalytic activity">
    <reaction evidence="1 5">
        <text>uridine(55) in tRNA = pseudouridine(55) in tRNA</text>
        <dbReference type="Rhea" id="RHEA:42532"/>
        <dbReference type="Rhea" id="RHEA-COMP:10101"/>
        <dbReference type="Rhea" id="RHEA-COMP:10102"/>
        <dbReference type="ChEBI" id="CHEBI:65314"/>
        <dbReference type="ChEBI" id="CHEBI:65315"/>
        <dbReference type="EC" id="5.4.99.25"/>
    </reaction>
</comment>
<feature type="active site" description="Nucleophile" evidence="5">
    <location>
        <position position="48"/>
    </location>
</feature>
<dbReference type="Gene3D" id="3.30.2350.10">
    <property type="entry name" value="Pseudouridine synthase"/>
    <property type="match status" value="1"/>
</dbReference>
<dbReference type="Pfam" id="PF01509">
    <property type="entry name" value="TruB_N"/>
    <property type="match status" value="1"/>
</dbReference>
<dbReference type="AlphaFoldDB" id="A0AAP6MLE8"/>
<evidence type="ECO:0000259" key="8">
    <source>
        <dbReference type="Pfam" id="PF16198"/>
    </source>
</evidence>
<evidence type="ECO:0000256" key="1">
    <source>
        <dbReference type="ARBA" id="ARBA00000385"/>
    </source>
</evidence>
<evidence type="ECO:0000256" key="2">
    <source>
        <dbReference type="ARBA" id="ARBA00005642"/>
    </source>
</evidence>
<dbReference type="FunFam" id="3.30.2350.10:FF:000011">
    <property type="entry name" value="tRNA pseudouridine synthase B"/>
    <property type="match status" value="1"/>
</dbReference>
<gene>
    <name evidence="5 9" type="primary">truB</name>
    <name evidence="9" type="ORF">VCB98_08205</name>
</gene>
<protein>
    <recommendedName>
        <fullName evidence="5">tRNA pseudouridine synthase B</fullName>
        <ecNumber evidence="5">5.4.99.25</ecNumber>
    </recommendedName>
    <alternativeName>
        <fullName evidence="5">tRNA pseudouridine(55) synthase</fullName>
        <shortName evidence="5">Psi55 synthase</shortName>
    </alternativeName>
    <alternativeName>
        <fullName evidence="5">tRNA pseudouridylate synthase</fullName>
    </alternativeName>
    <alternativeName>
        <fullName evidence="5">tRNA-uridine isomerase</fullName>
    </alternativeName>
</protein>
<keyword evidence="10" id="KW-1185">Reference proteome</keyword>
<feature type="domain" description="tRNA pseudouridine synthase II TruB subfamily 1 C-terminal" evidence="7">
    <location>
        <begin position="247"/>
        <end position="302"/>
    </location>
</feature>
<dbReference type="InterPro" id="IPR002501">
    <property type="entry name" value="PsdUridine_synth_N"/>
</dbReference>
<dbReference type="SUPFAM" id="SSF55120">
    <property type="entry name" value="Pseudouridine synthase"/>
    <property type="match status" value="1"/>
</dbReference>
<keyword evidence="3 5" id="KW-0819">tRNA processing</keyword>
<evidence type="ECO:0000256" key="3">
    <source>
        <dbReference type="ARBA" id="ARBA00022694"/>
    </source>
</evidence>
<dbReference type="InterPro" id="IPR015947">
    <property type="entry name" value="PUA-like_sf"/>
</dbReference>
<proteinExistence type="inferred from homology"/>
<dbReference type="GO" id="GO:0160148">
    <property type="term" value="F:tRNA pseudouridine(55) synthase activity"/>
    <property type="evidence" value="ECO:0007669"/>
    <property type="project" value="UniProtKB-EC"/>
</dbReference>
<dbReference type="NCBIfam" id="TIGR00431">
    <property type="entry name" value="TruB"/>
    <property type="match status" value="1"/>
</dbReference>
<reference evidence="9 10" key="1">
    <citation type="submission" date="2023-12" db="EMBL/GenBank/DDBJ databases">
        <title>Whole-genome sequencing of halo(alkali)philic microorganisms from hypersaline lakes.</title>
        <authorList>
            <person name="Sorokin D.Y."/>
            <person name="Merkel A.Y."/>
            <person name="Messina E."/>
            <person name="Yakimov M."/>
        </authorList>
    </citation>
    <scope>NUCLEOTIDE SEQUENCE [LARGE SCALE GENOMIC DNA]</scope>
    <source>
        <strain evidence="9 10">AB-CW1</strain>
    </source>
</reference>
<dbReference type="CDD" id="cd21152">
    <property type="entry name" value="PUA_TruB_bacterial"/>
    <property type="match status" value="1"/>
</dbReference>
<dbReference type="GO" id="GO:0031119">
    <property type="term" value="P:tRNA pseudouridine synthesis"/>
    <property type="evidence" value="ECO:0007669"/>
    <property type="project" value="UniProtKB-UniRule"/>
</dbReference>
<dbReference type="EMBL" id="JAYGII010000015">
    <property type="protein sequence ID" value="MEA5445800.1"/>
    <property type="molecule type" value="Genomic_DNA"/>
</dbReference>
<dbReference type="Proteomes" id="UP001302316">
    <property type="component" value="Unassembled WGS sequence"/>
</dbReference>
<dbReference type="CDD" id="cd02573">
    <property type="entry name" value="PseudoU_synth_EcTruB"/>
    <property type="match status" value="1"/>
</dbReference>